<comment type="caution">
    <text evidence="1">The sequence shown here is derived from an EMBL/GenBank/DDBJ whole genome shotgun (WGS) entry which is preliminary data.</text>
</comment>
<gene>
    <name evidence="1" type="ORF">Zm00014a_029635</name>
</gene>
<proteinExistence type="predicted"/>
<name>A0A3L6G9I2_MAIZE</name>
<dbReference type="EMBL" id="NCVQ01000002">
    <property type="protein sequence ID" value="PWZ45214.1"/>
    <property type="molecule type" value="Genomic_DNA"/>
</dbReference>
<dbReference type="Proteomes" id="UP000251960">
    <property type="component" value="Chromosome 10"/>
</dbReference>
<evidence type="ECO:0000313" key="1">
    <source>
        <dbReference type="EMBL" id="PWZ45214.1"/>
    </source>
</evidence>
<organism evidence="1">
    <name type="scientific">Zea mays</name>
    <name type="common">Maize</name>
    <dbReference type="NCBI Taxonomy" id="4577"/>
    <lineage>
        <taxon>Eukaryota</taxon>
        <taxon>Viridiplantae</taxon>
        <taxon>Streptophyta</taxon>
        <taxon>Embryophyta</taxon>
        <taxon>Tracheophyta</taxon>
        <taxon>Spermatophyta</taxon>
        <taxon>Magnoliopsida</taxon>
        <taxon>Liliopsida</taxon>
        <taxon>Poales</taxon>
        <taxon>Poaceae</taxon>
        <taxon>PACMAD clade</taxon>
        <taxon>Panicoideae</taxon>
        <taxon>Andropogonodae</taxon>
        <taxon>Andropogoneae</taxon>
        <taxon>Tripsacinae</taxon>
        <taxon>Zea</taxon>
    </lineage>
</organism>
<dbReference type="AlphaFoldDB" id="A0A3L6G9I2"/>
<sequence length="74" mass="9115">MYTIRLLIIPLKYSCLWHFFSVHIRINDNKGVFVWDYNLPRLYNPTTFELTLIWVNYNPKQTTTKYKRSYKLHS</sequence>
<protein>
    <submittedName>
        <fullName evidence="1">Uncharacterized protein</fullName>
    </submittedName>
</protein>
<reference evidence="1" key="1">
    <citation type="journal article" date="2018" name="Nat. Genet.">
        <title>Extensive intraspecific gene order and gene structural variations between Mo17 and other maize genomes.</title>
        <authorList>
            <person name="Sun S."/>
            <person name="Zhou Y."/>
            <person name="Chen J."/>
            <person name="Shi J."/>
            <person name="Zhao H."/>
            <person name="Zhao H."/>
            <person name="Song W."/>
            <person name="Zhang M."/>
            <person name="Cui Y."/>
            <person name="Dong X."/>
            <person name="Liu H."/>
            <person name="Ma X."/>
            <person name="Jiao Y."/>
            <person name="Wang B."/>
            <person name="Wei X."/>
            <person name="Stein J.C."/>
            <person name="Glaubitz J.C."/>
            <person name="Lu F."/>
            <person name="Yu G."/>
            <person name="Liang C."/>
            <person name="Fengler K."/>
            <person name="Li B."/>
            <person name="Rafalski A."/>
            <person name="Schnable P.S."/>
            <person name="Ware D.H."/>
            <person name="Buckler E.S."/>
            <person name="Lai J."/>
        </authorList>
    </citation>
    <scope>NUCLEOTIDE SEQUENCE [LARGE SCALE GENOMIC DNA]</scope>
    <source>
        <tissue evidence="1">Seedling</tissue>
    </source>
</reference>
<accession>A0A3L6G9I2</accession>